<name>A0A151IUY3_9HYME</name>
<evidence type="ECO:0000313" key="4">
    <source>
        <dbReference type="Proteomes" id="UP000078492"/>
    </source>
</evidence>
<dbReference type="Pfam" id="PF20700">
    <property type="entry name" value="Mutator"/>
    <property type="match status" value="1"/>
</dbReference>
<evidence type="ECO:0000256" key="1">
    <source>
        <dbReference type="SAM" id="MobiDB-lite"/>
    </source>
</evidence>
<protein>
    <recommendedName>
        <fullName evidence="2">Mutator-like transposase domain-containing protein</fullName>
    </recommendedName>
</protein>
<accession>A0A151IUY3</accession>
<keyword evidence="4" id="KW-1185">Reference proteome</keyword>
<organism evidence="3 4">
    <name type="scientific">Trachymyrmex cornetzi</name>
    <dbReference type="NCBI Taxonomy" id="471704"/>
    <lineage>
        <taxon>Eukaryota</taxon>
        <taxon>Metazoa</taxon>
        <taxon>Ecdysozoa</taxon>
        <taxon>Arthropoda</taxon>
        <taxon>Hexapoda</taxon>
        <taxon>Insecta</taxon>
        <taxon>Pterygota</taxon>
        <taxon>Neoptera</taxon>
        <taxon>Endopterygota</taxon>
        <taxon>Hymenoptera</taxon>
        <taxon>Apocrita</taxon>
        <taxon>Aculeata</taxon>
        <taxon>Formicoidea</taxon>
        <taxon>Formicidae</taxon>
        <taxon>Myrmicinae</taxon>
        <taxon>Trachymyrmex</taxon>
    </lineage>
</organism>
<sequence length="547" mass="61896">MEMPDDANVSTSARKLKDSGDDYDIEVDNTISYCMLNFITVFTAISNAVVCKECKSNVTFTESGKRGLGFKIVISCANCDKKEVPNCSFVDKSYEINRRIILAMRMLGVDLNGTMKFCAFMDLPRPIFQSFYDKVVKTISIASEAVCNKSMNNAADFEKKRSIEKKQEHGISVSGDGTWRKRGFSSLFGLVSLIGWCSGKIIDFVVKSKYCRKCEHWKKQLDTEEFEEWYENHADECDANHEGSAGKMEVDAVIEMFHRSEELYKVKYANYIGDGDSKTFKGILDSDPYENFTVTKKECIDHVQKRMGTRLRNLKKATKGLGGKGKLTGKLIDELSIYYGLAIRRNHDSIEKMRNNIWATLYHKISTDENPQHEQCPPGEDSWCSWQRMNATNTLEEHHHKIPISEEVFKAIKPIYEELSSDDLLTRCIGGYTQNSNESFNATVWAMAPKSMSSGKTILDIATHIAICVYNDGMTPIMEIMQTLGIKIGRNCYNFCIEADERRVLLAETKLTDAAKLARQASKSTRKEEDQENTNLEGQLYGAGIAD</sequence>
<dbReference type="PANTHER" id="PTHR33309">
    <property type="entry name" value="KERATIN, ULTRA HIGH-SULFUR MATRIX PROTEIN-LIKE"/>
    <property type="match status" value="1"/>
</dbReference>
<feature type="region of interest" description="Disordered" evidence="1">
    <location>
        <begin position="519"/>
        <end position="547"/>
    </location>
</feature>
<reference evidence="3 4" key="1">
    <citation type="submission" date="2015-09" db="EMBL/GenBank/DDBJ databases">
        <title>Trachymyrmex cornetzi WGS genome.</title>
        <authorList>
            <person name="Nygaard S."/>
            <person name="Hu H."/>
            <person name="Boomsma J."/>
            <person name="Zhang G."/>
        </authorList>
    </citation>
    <scope>NUCLEOTIDE SEQUENCE [LARGE SCALE GENOMIC DNA]</scope>
    <source>
        <strain evidence="3">Tcor2-1</strain>
        <tissue evidence="3">Whole body</tissue>
    </source>
</reference>
<gene>
    <name evidence="3" type="ORF">ALC57_16485</name>
</gene>
<feature type="domain" description="Mutator-like transposase" evidence="2">
    <location>
        <begin position="50"/>
        <end position="384"/>
    </location>
</feature>
<dbReference type="EMBL" id="KQ980930">
    <property type="protein sequence ID" value="KYN11356.1"/>
    <property type="molecule type" value="Genomic_DNA"/>
</dbReference>
<dbReference type="Proteomes" id="UP000078492">
    <property type="component" value="Unassembled WGS sequence"/>
</dbReference>
<proteinExistence type="predicted"/>
<evidence type="ECO:0000313" key="3">
    <source>
        <dbReference type="EMBL" id="KYN11356.1"/>
    </source>
</evidence>
<dbReference type="PANTHER" id="PTHR33309:SF3">
    <property type="entry name" value="CCHC-TYPE DOMAIN-CONTAINING PROTEIN"/>
    <property type="match status" value="1"/>
</dbReference>
<dbReference type="AlphaFoldDB" id="A0A151IUY3"/>
<dbReference type="InterPro" id="IPR049012">
    <property type="entry name" value="Mutator_transp_dom"/>
</dbReference>
<evidence type="ECO:0000259" key="2">
    <source>
        <dbReference type="Pfam" id="PF20700"/>
    </source>
</evidence>